<proteinExistence type="predicted"/>
<dbReference type="InterPro" id="IPR056693">
    <property type="entry name" value="DUF7791"/>
</dbReference>
<dbReference type="PANTHER" id="PTHR10039">
    <property type="entry name" value="AMELOGENIN"/>
    <property type="match status" value="1"/>
</dbReference>
<dbReference type="Pfam" id="PF25053">
    <property type="entry name" value="DUF7791"/>
    <property type="match status" value="1"/>
</dbReference>
<dbReference type="Proteomes" id="UP001301769">
    <property type="component" value="Unassembled WGS sequence"/>
</dbReference>
<evidence type="ECO:0000313" key="5">
    <source>
        <dbReference type="EMBL" id="KAK4213918.1"/>
    </source>
</evidence>
<dbReference type="EMBL" id="MU858102">
    <property type="protein sequence ID" value="KAK4213918.1"/>
    <property type="molecule type" value="Genomic_DNA"/>
</dbReference>
<dbReference type="SUPFAM" id="SSF52540">
    <property type="entry name" value="P-loop containing nucleoside triphosphate hydrolases"/>
    <property type="match status" value="1"/>
</dbReference>
<sequence>MEPLVALSLAGSIVQFVQFATQLFNGARALHSSPGGSSVESSRLEDVYTRLAALSHSMGTTPTRHRDSNNGRHTSEEDDMTRQLKVLAANYQEDCNKLLAIVQKLNVKTRSGPGWWNSFHVAFLEHERSGDLKVLRQRINKHQNTVTLLLCATSKSQEVRGIRQALDDLGKAVEDIRPADITTGDGRKIGGSISSIKNLYTQTERMKAEQNILSSLDYNKRHFRHEAIPKAHQQTFGWVFTSQDDAHLGGGNLLKWLRKGSGIFWVSGKPGSGKSTFLKFVAEDPRTLTALKEWGDGKSVGLASHYFWAAGSSIQKSQEGLLRSILYEILEQAPSLIPKVIPGRWASAIHPSPFYLDTKDSVRLWTLEDLELAINNVEGQLDVVDLPEKFCIFVDGLDEYTGDHAKLCQTLERLAKARCAKMCVSSRPWNVFEEHVGLVASGRIDMHELTQGDIYSYAESQLASHSTWAVLGRVFLWVVLVTKELREGMNNYDTLSDLWRRLDSIPEDLEQFFQAVLGSVEPFYHNKMAGTLQIALSAKEPLKVEVYCFHDLEYEDGRYALSDQGGAWDEKTWEEFKRPFPRRLNSRCKGLLEIHQGRVEFLHRTVSDFLRTDELSNYVASRTRNGFNATLSIVQAYAAWLSHLDPSNKPVIYLSAKLVAKRILLGKLRLLSPEAIVND</sequence>
<evidence type="ECO:0000259" key="3">
    <source>
        <dbReference type="Pfam" id="PF24883"/>
    </source>
</evidence>
<dbReference type="PANTHER" id="PTHR10039:SF5">
    <property type="entry name" value="NACHT DOMAIN-CONTAINING PROTEIN"/>
    <property type="match status" value="1"/>
</dbReference>
<keyword evidence="6" id="KW-1185">Reference proteome</keyword>
<feature type="compositionally biased region" description="Basic and acidic residues" evidence="2">
    <location>
        <begin position="64"/>
        <end position="75"/>
    </location>
</feature>
<organism evidence="5 6">
    <name type="scientific">Rhypophila decipiens</name>
    <dbReference type="NCBI Taxonomy" id="261697"/>
    <lineage>
        <taxon>Eukaryota</taxon>
        <taxon>Fungi</taxon>
        <taxon>Dikarya</taxon>
        <taxon>Ascomycota</taxon>
        <taxon>Pezizomycotina</taxon>
        <taxon>Sordariomycetes</taxon>
        <taxon>Sordariomycetidae</taxon>
        <taxon>Sordariales</taxon>
        <taxon>Naviculisporaceae</taxon>
        <taxon>Rhypophila</taxon>
    </lineage>
</organism>
<dbReference type="AlphaFoldDB" id="A0AAN6Y774"/>
<evidence type="ECO:0000256" key="2">
    <source>
        <dbReference type="SAM" id="MobiDB-lite"/>
    </source>
</evidence>
<comment type="caution">
    <text evidence="5">The sequence shown here is derived from an EMBL/GenBank/DDBJ whole genome shotgun (WGS) entry which is preliminary data.</text>
</comment>
<dbReference type="InterPro" id="IPR027417">
    <property type="entry name" value="P-loop_NTPase"/>
</dbReference>
<keyword evidence="1" id="KW-0677">Repeat</keyword>
<gene>
    <name evidence="5" type="ORF">QBC37DRAFT_463011</name>
</gene>
<evidence type="ECO:0000313" key="6">
    <source>
        <dbReference type="Proteomes" id="UP001301769"/>
    </source>
</evidence>
<feature type="domain" description="Nephrocystin 3-like N-terminal" evidence="3">
    <location>
        <begin position="254"/>
        <end position="427"/>
    </location>
</feature>
<feature type="region of interest" description="Disordered" evidence="2">
    <location>
        <begin position="55"/>
        <end position="79"/>
    </location>
</feature>
<protein>
    <recommendedName>
        <fullName evidence="7">NACHT domain-containing protein</fullName>
    </recommendedName>
</protein>
<dbReference type="Gene3D" id="3.40.50.300">
    <property type="entry name" value="P-loop containing nucleotide triphosphate hydrolases"/>
    <property type="match status" value="1"/>
</dbReference>
<dbReference type="Pfam" id="PF24883">
    <property type="entry name" value="NPHP3_N"/>
    <property type="match status" value="1"/>
</dbReference>
<name>A0AAN6Y774_9PEZI</name>
<evidence type="ECO:0000256" key="1">
    <source>
        <dbReference type="ARBA" id="ARBA00022737"/>
    </source>
</evidence>
<accession>A0AAN6Y774</accession>
<evidence type="ECO:0008006" key="7">
    <source>
        <dbReference type="Google" id="ProtNLM"/>
    </source>
</evidence>
<feature type="domain" description="DUF7791" evidence="4">
    <location>
        <begin position="519"/>
        <end position="648"/>
    </location>
</feature>
<dbReference type="InterPro" id="IPR056884">
    <property type="entry name" value="NPHP3-like_N"/>
</dbReference>
<reference evidence="5" key="1">
    <citation type="journal article" date="2023" name="Mol. Phylogenet. Evol.">
        <title>Genome-scale phylogeny and comparative genomics of the fungal order Sordariales.</title>
        <authorList>
            <person name="Hensen N."/>
            <person name="Bonometti L."/>
            <person name="Westerberg I."/>
            <person name="Brannstrom I.O."/>
            <person name="Guillou S."/>
            <person name="Cros-Aarteil S."/>
            <person name="Calhoun S."/>
            <person name="Haridas S."/>
            <person name="Kuo A."/>
            <person name="Mondo S."/>
            <person name="Pangilinan J."/>
            <person name="Riley R."/>
            <person name="LaButti K."/>
            <person name="Andreopoulos B."/>
            <person name="Lipzen A."/>
            <person name="Chen C."/>
            <person name="Yan M."/>
            <person name="Daum C."/>
            <person name="Ng V."/>
            <person name="Clum A."/>
            <person name="Steindorff A."/>
            <person name="Ohm R.A."/>
            <person name="Martin F."/>
            <person name="Silar P."/>
            <person name="Natvig D.O."/>
            <person name="Lalanne C."/>
            <person name="Gautier V."/>
            <person name="Ament-Velasquez S.L."/>
            <person name="Kruys A."/>
            <person name="Hutchinson M.I."/>
            <person name="Powell A.J."/>
            <person name="Barry K."/>
            <person name="Miller A.N."/>
            <person name="Grigoriev I.V."/>
            <person name="Debuchy R."/>
            <person name="Gladieux P."/>
            <person name="Hiltunen Thoren M."/>
            <person name="Johannesson H."/>
        </authorList>
    </citation>
    <scope>NUCLEOTIDE SEQUENCE</scope>
    <source>
        <strain evidence="5">PSN293</strain>
    </source>
</reference>
<reference evidence="5" key="2">
    <citation type="submission" date="2023-05" db="EMBL/GenBank/DDBJ databases">
        <authorList>
            <consortium name="Lawrence Berkeley National Laboratory"/>
            <person name="Steindorff A."/>
            <person name="Hensen N."/>
            <person name="Bonometti L."/>
            <person name="Westerberg I."/>
            <person name="Brannstrom I.O."/>
            <person name="Guillou S."/>
            <person name="Cros-Aarteil S."/>
            <person name="Calhoun S."/>
            <person name="Haridas S."/>
            <person name="Kuo A."/>
            <person name="Mondo S."/>
            <person name="Pangilinan J."/>
            <person name="Riley R."/>
            <person name="Labutti K."/>
            <person name="Andreopoulos B."/>
            <person name="Lipzen A."/>
            <person name="Chen C."/>
            <person name="Yanf M."/>
            <person name="Daum C."/>
            <person name="Ng V."/>
            <person name="Clum A."/>
            <person name="Ohm R."/>
            <person name="Martin F."/>
            <person name="Silar P."/>
            <person name="Natvig D."/>
            <person name="Lalanne C."/>
            <person name="Gautier V."/>
            <person name="Ament-Velasquez S.L."/>
            <person name="Kruys A."/>
            <person name="Hutchinson M.I."/>
            <person name="Powell A.J."/>
            <person name="Barry K."/>
            <person name="Miller A.N."/>
            <person name="Grigoriev I.V."/>
            <person name="Debuchy R."/>
            <person name="Gladieux P."/>
            <person name="Thoren M.H."/>
            <person name="Johannesson H."/>
        </authorList>
    </citation>
    <scope>NUCLEOTIDE SEQUENCE</scope>
    <source>
        <strain evidence="5">PSN293</strain>
    </source>
</reference>
<evidence type="ECO:0000259" key="4">
    <source>
        <dbReference type="Pfam" id="PF25053"/>
    </source>
</evidence>